<accession>A0A7R8Z7V4</accession>
<reference evidence="4" key="1">
    <citation type="submission" date="2020-11" db="EMBL/GenBank/DDBJ databases">
        <authorList>
            <person name="Tran Van P."/>
        </authorList>
    </citation>
    <scope>NUCLEOTIDE SEQUENCE</scope>
</reference>
<dbReference type="GO" id="GO:0008010">
    <property type="term" value="F:structural constituent of chitin-based larval cuticle"/>
    <property type="evidence" value="ECO:0007669"/>
    <property type="project" value="TreeGrafter"/>
</dbReference>
<evidence type="ECO:0000256" key="3">
    <source>
        <dbReference type="SAM" id="MobiDB-lite"/>
    </source>
</evidence>
<organism evidence="4">
    <name type="scientific">Timema douglasi</name>
    <name type="common">Walking stick</name>
    <dbReference type="NCBI Taxonomy" id="61478"/>
    <lineage>
        <taxon>Eukaryota</taxon>
        <taxon>Metazoa</taxon>
        <taxon>Ecdysozoa</taxon>
        <taxon>Arthropoda</taxon>
        <taxon>Hexapoda</taxon>
        <taxon>Insecta</taxon>
        <taxon>Pterygota</taxon>
        <taxon>Neoptera</taxon>
        <taxon>Polyneoptera</taxon>
        <taxon>Phasmatodea</taxon>
        <taxon>Timematodea</taxon>
        <taxon>Timematoidea</taxon>
        <taxon>Timematidae</taxon>
        <taxon>Timema</taxon>
    </lineage>
</organism>
<evidence type="ECO:0000313" key="4">
    <source>
        <dbReference type="EMBL" id="CAD7199661.1"/>
    </source>
</evidence>
<protein>
    <submittedName>
        <fullName evidence="4">Uncharacterized protein</fullName>
    </submittedName>
</protein>
<keyword evidence="1 2" id="KW-0193">Cuticle</keyword>
<feature type="region of interest" description="Disordered" evidence="3">
    <location>
        <begin position="189"/>
        <end position="227"/>
    </location>
</feature>
<dbReference type="InterPro" id="IPR050468">
    <property type="entry name" value="Cuticle_Struct_Prot"/>
</dbReference>
<dbReference type="PRINTS" id="PR00947">
    <property type="entry name" value="CUTICLE"/>
</dbReference>
<evidence type="ECO:0000256" key="2">
    <source>
        <dbReference type="PROSITE-ProRule" id="PRU00497"/>
    </source>
</evidence>
<dbReference type="InterPro" id="IPR031311">
    <property type="entry name" value="CHIT_BIND_RR_consensus"/>
</dbReference>
<gene>
    <name evidence="4" type="ORF">TDIB3V08_LOCUS5907</name>
</gene>
<dbReference type="InterPro" id="IPR000618">
    <property type="entry name" value="Insect_cuticle"/>
</dbReference>
<dbReference type="PANTHER" id="PTHR10380">
    <property type="entry name" value="CUTICLE PROTEIN"/>
    <property type="match status" value="1"/>
</dbReference>
<name>A0A7R8Z7V4_TIMDO</name>
<sequence length="282" mass="30326">MDTPALHLSNDRLSCMESSCSTITKFSVTRAVQSSDCSLINTAATSTKLHILSERLHLTATMNQIVIISCLLAAVIAAPPQVKYGPNEVIPILSQVNIVNEDGSFQNSYESGDGSRAESSGALKNIGPQEDGQVSQGSYSFYTPDGQLIEVRYIADENGFQPQSNALPVGPPIPEEILKALAYNAAHPEEDNLRNYESGDGSRAESSGALKNIGPQEDGQVSQGSYSFYTPDGQLIEVRYIADENGFQPQSNALPVGPPIPEEILKALAYNAAHPEEDNLRK</sequence>
<proteinExistence type="predicted"/>
<dbReference type="Pfam" id="PF00379">
    <property type="entry name" value="Chitin_bind_4"/>
    <property type="match status" value="2"/>
</dbReference>
<dbReference type="PANTHER" id="PTHR10380:SF173">
    <property type="entry name" value="CUTICULAR PROTEIN 47EF, ISOFORM C-RELATED"/>
    <property type="match status" value="1"/>
</dbReference>
<dbReference type="GO" id="GO:0062129">
    <property type="term" value="C:chitin-based extracellular matrix"/>
    <property type="evidence" value="ECO:0007669"/>
    <property type="project" value="TreeGrafter"/>
</dbReference>
<dbReference type="EMBL" id="OA566948">
    <property type="protein sequence ID" value="CAD7199661.1"/>
    <property type="molecule type" value="Genomic_DNA"/>
</dbReference>
<dbReference type="AlphaFoldDB" id="A0A7R8Z7V4"/>
<evidence type="ECO:0000256" key="1">
    <source>
        <dbReference type="ARBA" id="ARBA00022460"/>
    </source>
</evidence>
<dbReference type="PROSITE" id="PS51155">
    <property type="entry name" value="CHIT_BIND_RR_2"/>
    <property type="match status" value="2"/>
</dbReference>
<feature type="region of interest" description="Disordered" evidence="3">
    <location>
        <begin position="104"/>
        <end position="139"/>
    </location>
</feature>
<dbReference type="PROSITE" id="PS00233">
    <property type="entry name" value="CHIT_BIND_RR_1"/>
    <property type="match status" value="2"/>
</dbReference>